<dbReference type="STRING" id="1523247.SAMN05660464_4255"/>
<dbReference type="PANTHER" id="PTHR48050">
    <property type="entry name" value="STEROL 3-BETA-GLUCOSYLTRANSFERASE"/>
    <property type="match status" value="1"/>
</dbReference>
<dbReference type="GO" id="GO:0008194">
    <property type="term" value="F:UDP-glycosyltransferase activity"/>
    <property type="evidence" value="ECO:0007669"/>
    <property type="project" value="InterPro"/>
</dbReference>
<dbReference type="Pfam" id="PF06722">
    <property type="entry name" value="EryCIII-like_C"/>
    <property type="match status" value="1"/>
</dbReference>
<protein>
    <submittedName>
        <fullName evidence="3">Glycosyltransferase, MGT family</fullName>
    </submittedName>
</protein>
<proteinExistence type="predicted"/>
<dbReference type="Gene3D" id="3.40.50.2000">
    <property type="entry name" value="Glycogen Phosphorylase B"/>
    <property type="match status" value="2"/>
</dbReference>
<gene>
    <name evidence="3" type="ORF">SAMN05660464_4255</name>
</gene>
<sequence>MADRRPGRYLMAVIDGGGTLPPALGLARELVRRGHTVDVVADPTAEGSARAAGCGFRPWQRAPHLDTVADQTALIAELETGGPLHQLAVARDRLLVGPAAAYADDVVAAVADRSPDAVLAEGAVPGILVGAIASGLPTAALMPNVYLRPTRGLPLPLSGWLPGTGPLGRARDVLAPAALRLATRRMARGLGAALAAHGQPPVPDLFALLDRCAEVLVMTSPSFDFRSPHVPANVHHVGPQLDDPDWAAGDDWRPPGNDPLVLVATSSVFQDQVDVLRRVSAALGQLPVRGLVTTGRAVSPDDVPAPPNVRVVRAAPHRAVLAEAAAVVTHAGHGTVLKTLAAGVPLVCLPMGRDQRANTVRVLRLGAGVRESPAAPPERIAAAVRLLLEDPSCAEAARRFAGTLAEEARTRPSAADRAEGLLPG</sequence>
<dbReference type="EMBL" id="FOWQ01000008">
    <property type="protein sequence ID" value="SFP78658.1"/>
    <property type="molecule type" value="Genomic_DNA"/>
</dbReference>
<dbReference type="GO" id="GO:0016758">
    <property type="term" value="F:hexosyltransferase activity"/>
    <property type="evidence" value="ECO:0007669"/>
    <property type="project" value="UniProtKB-ARBA"/>
</dbReference>
<name>A0A1I5T6R1_9ACTN</name>
<dbReference type="CDD" id="cd03784">
    <property type="entry name" value="GT1_Gtf-like"/>
    <property type="match status" value="1"/>
</dbReference>
<dbReference type="GO" id="GO:0017000">
    <property type="term" value="P:antibiotic biosynthetic process"/>
    <property type="evidence" value="ECO:0007669"/>
    <property type="project" value="UniProtKB-ARBA"/>
</dbReference>
<dbReference type="Proteomes" id="UP000198857">
    <property type="component" value="Unassembled WGS sequence"/>
</dbReference>
<evidence type="ECO:0000259" key="2">
    <source>
        <dbReference type="Pfam" id="PF06722"/>
    </source>
</evidence>
<dbReference type="RefSeq" id="WP_091114229.1">
    <property type="nucleotide sequence ID" value="NZ_FOWQ01000008.1"/>
</dbReference>
<dbReference type="OrthoDB" id="6620093at2"/>
<dbReference type="SUPFAM" id="SSF53756">
    <property type="entry name" value="UDP-Glycosyltransferase/glycogen phosphorylase"/>
    <property type="match status" value="1"/>
</dbReference>
<reference evidence="4" key="1">
    <citation type="submission" date="2016-10" db="EMBL/GenBank/DDBJ databases">
        <authorList>
            <person name="Varghese N."/>
            <person name="Submissions S."/>
        </authorList>
    </citation>
    <scope>NUCLEOTIDE SEQUENCE [LARGE SCALE GENOMIC DNA]</scope>
    <source>
        <strain evidence="4">DSM 44208</strain>
    </source>
</reference>
<feature type="compositionally biased region" description="Basic and acidic residues" evidence="1">
    <location>
        <begin position="406"/>
        <end position="424"/>
    </location>
</feature>
<dbReference type="InterPro" id="IPR002213">
    <property type="entry name" value="UDP_glucos_trans"/>
</dbReference>
<keyword evidence="3" id="KW-0808">Transferase</keyword>
<dbReference type="InterPro" id="IPR050426">
    <property type="entry name" value="Glycosyltransferase_28"/>
</dbReference>
<dbReference type="PANTHER" id="PTHR48050:SF13">
    <property type="entry name" value="STEROL 3-BETA-GLUCOSYLTRANSFERASE UGT80A2"/>
    <property type="match status" value="1"/>
</dbReference>
<dbReference type="AlphaFoldDB" id="A0A1I5T6R1"/>
<feature type="domain" description="Erythromycin biosynthesis protein CIII-like C-terminal" evidence="2">
    <location>
        <begin position="298"/>
        <end position="415"/>
    </location>
</feature>
<dbReference type="InterPro" id="IPR010610">
    <property type="entry name" value="EryCIII-like_C"/>
</dbReference>
<evidence type="ECO:0000256" key="1">
    <source>
        <dbReference type="SAM" id="MobiDB-lite"/>
    </source>
</evidence>
<accession>A0A1I5T6R1</accession>
<evidence type="ECO:0000313" key="4">
    <source>
        <dbReference type="Proteomes" id="UP000198857"/>
    </source>
</evidence>
<evidence type="ECO:0000313" key="3">
    <source>
        <dbReference type="EMBL" id="SFP78658.1"/>
    </source>
</evidence>
<feature type="region of interest" description="Disordered" evidence="1">
    <location>
        <begin position="404"/>
        <end position="424"/>
    </location>
</feature>
<keyword evidence="4" id="KW-1185">Reference proteome</keyword>
<organism evidence="3 4">
    <name type="scientific">Geodermatophilus dictyosporus</name>
    <dbReference type="NCBI Taxonomy" id="1523247"/>
    <lineage>
        <taxon>Bacteria</taxon>
        <taxon>Bacillati</taxon>
        <taxon>Actinomycetota</taxon>
        <taxon>Actinomycetes</taxon>
        <taxon>Geodermatophilales</taxon>
        <taxon>Geodermatophilaceae</taxon>
        <taxon>Geodermatophilus</taxon>
    </lineage>
</organism>